<name>E9HYJ1_DAPPU</name>
<dbReference type="AlphaFoldDB" id="E9HYJ1"/>
<dbReference type="OrthoDB" id="205623at2759"/>
<dbReference type="eggNOG" id="KOG1584">
    <property type="taxonomic scope" value="Eukaryota"/>
</dbReference>
<evidence type="ECO:0000256" key="2">
    <source>
        <dbReference type="ARBA" id="ARBA00022679"/>
    </source>
</evidence>
<dbReference type="KEGG" id="dpx:DAPPUDRAFT_268909"/>
<dbReference type="HOGENOM" id="CLU_027239_1_1_1"/>
<dbReference type="GO" id="GO:0008146">
    <property type="term" value="F:sulfotransferase activity"/>
    <property type="evidence" value="ECO:0000318"/>
    <property type="project" value="GO_Central"/>
</dbReference>
<dbReference type="InterPro" id="IPR027417">
    <property type="entry name" value="P-loop_NTPase"/>
</dbReference>
<dbReference type="PhylomeDB" id="E9HYJ1"/>
<keyword evidence="2" id="KW-0808">Transferase</keyword>
<organism evidence="4 5">
    <name type="scientific">Daphnia pulex</name>
    <name type="common">Water flea</name>
    <dbReference type="NCBI Taxonomy" id="6669"/>
    <lineage>
        <taxon>Eukaryota</taxon>
        <taxon>Metazoa</taxon>
        <taxon>Ecdysozoa</taxon>
        <taxon>Arthropoda</taxon>
        <taxon>Crustacea</taxon>
        <taxon>Branchiopoda</taxon>
        <taxon>Diplostraca</taxon>
        <taxon>Cladocera</taxon>
        <taxon>Anomopoda</taxon>
        <taxon>Daphniidae</taxon>
        <taxon>Daphnia</taxon>
    </lineage>
</organism>
<dbReference type="PANTHER" id="PTHR11783">
    <property type="entry name" value="SULFOTRANSFERASE SULT"/>
    <property type="match status" value="1"/>
</dbReference>
<keyword evidence="5" id="KW-1185">Reference proteome</keyword>
<dbReference type="InParanoid" id="E9HYJ1"/>
<evidence type="ECO:0000313" key="5">
    <source>
        <dbReference type="Proteomes" id="UP000000305"/>
    </source>
</evidence>
<accession>E9HYJ1</accession>
<dbReference type="FunCoup" id="E9HYJ1">
    <property type="interactions" value="16"/>
</dbReference>
<sequence>MAEEVQKISEAIVDQEKEKSVPKFVFHSIPESKTAPFTDNIILSEGLARSEPGGFVLTPEFGRNYDEFLDFQIRKDDAWVVTFPKCGTTWTQEMVWMLINDCDAELAKQTPLTVRAPFLEVSRVESMESSPPEMFEFMPPVSSIAGVGNSPESSYTLVVYVARNPKDVIVSFYHHHKLMKMQGCDGNLENFADYFMKDQVIFCPYFPHILDAWTKRSHPNMLFIFYEDMKKDLRGEVEKVAKFLGKPLTEEKMFKLLEHLKFDNISKNESVNFEIGKKIGFMNQDGAFIRKGDWKNHFSPELNRRIDAWVEANLAETDLRFEMELEKQD</sequence>
<protein>
    <recommendedName>
        <fullName evidence="3">Sulfotransferase domain-containing protein</fullName>
    </recommendedName>
</protein>
<gene>
    <name evidence="4" type="ORF">DAPPUDRAFT_268909</name>
</gene>
<dbReference type="InterPro" id="IPR000863">
    <property type="entry name" value="Sulfotransferase_dom"/>
</dbReference>
<evidence type="ECO:0000256" key="1">
    <source>
        <dbReference type="ARBA" id="ARBA00005771"/>
    </source>
</evidence>
<feature type="domain" description="Sulfotransferase" evidence="3">
    <location>
        <begin position="75"/>
        <end position="317"/>
    </location>
</feature>
<dbReference type="Proteomes" id="UP000000305">
    <property type="component" value="Unassembled WGS sequence"/>
</dbReference>
<dbReference type="SUPFAM" id="SSF52540">
    <property type="entry name" value="P-loop containing nucleoside triphosphate hydrolases"/>
    <property type="match status" value="1"/>
</dbReference>
<dbReference type="GO" id="GO:0005737">
    <property type="term" value="C:cytoplasm"/>
    <property type="evidence" value="ECO:0000318"/>
    <property type="project" value="GO_Central"/>
</dbReference>
<proteinExistence type="inferred from homology"/>
<evidence type="ECO:0000259" key="3">
    <source>
        <dbReference type="Pfam" id="PF00685"/>
    </source>
</evidence>
<dbReference type="Gene3D" id="3.40.50.300">
    <property type="entry name" value="P-loop containing nucleotide triphosphate hydrolases"/>
    <property type="match status" value="1"/>
</dbReference>
<comment type="similarity">
    <text evidence="1">Belongs to the sulfotransferase 1 family.</text>
</comment>
<dbReference type="Pfam" id="PF00685">
    <property type="entry name" value="Sulfotransfer_1"/>
    <property type="match status" value="1"/>
</dbReference>
<dbReference type="EMBL" id="GL733170">
    <property type="protein sequence ID" value="EFX63192.1"/>
    <property type="molecule type" value="Genomic_DNA"/>
</dbReference>
<evidence type="ECO:0000313" key="4">
    <source>
        <dbReference type="EMBL" id="EFX63192.1"/>
    </source>
</evidence>
<reference evidence="4 5" key="1">
    <citation type="journal article" date="2011" name="Science">
        <title>The ecoresponsive genome of Daphnia pulex.</title>
        <authorList>
            <person name="Colbourne J.K."/>
            <person name="Pfrender M.E."/>
            <person name="Gilbert D."/>
            <person name="Thomas W.K."/>
            <person name="Tucker A."/>
            <person name="Oakley T.H."/>
            <person name="Tokishita S."/>
            <person name="Aerts A."/>
            <person name="Arnold G.J."/>
            <person name="Basu M.K."/>
            <person name="Bauer D.J."/>
            <person name="Caceres C.E."/>
            <person name="Carmel L."/>
            <person name="Casola C."/>
            <person name="Choi J.H."/>
            <person name="Detter J.C."/>
            <person name="Dong Q."/>
            <person name="Dusheyko S."/>
            <person name="Eads B.D."/>
            <person name="Frohlich T."/>
            <person name="Geiler-Samerotte K.A."/>
            <person name="Gerlach D."/>
            <person name="Hatcher P."/>
            <person name="Jogdeo S."/>
            <person name="Krijgsveld J."/>
            <person name="Kriventseva E.V."/>
            <person name="Kultz D."/>
            <person name="Laforsch C."/>
            <person name="Lindquist E."/>
            <person name="Lopez J."/>
            <person name="Manak J.R."/>
            <person name="Muller J."/>
            <person name="Pangilinan J."/>
            <person name="Patwardhan R.P."/>
            <person name="Pitluck S."/>
            <person name="Pritham E.J."/>
            <person name="Rechtsteiner A."/>
            <person name="Rho M."/>
            <person name="Rogozin I.B."/>
            <person name="Sakarya O."/>
            <person name="Salamov A."/>
            <person name="Schaack S."/>
            <person name="Shapiro H."/>
            <person name="Shiga Y."/>
            <person name="Skalitzky C."/>
            <person name="Smith Z."/>
            <person name="Souvorov A."/>
            <person name="Sung W."/>
            <person name="Tang Z."/>
            <person name="Tsuchiya D."/>
            <person name="Tu H."/>
            <person name="Vos H."/>
            <person name="Wang M."/>
            <person name="Wolf Y.I."/>
            <person name="Yamagata H."/>
            <person name="Yamada T."/>
            <person name="Ye Y."/>
            <person name="Shaw J.R."/>
            <person name="Andrews J."/>
            <person name="Crease T.J."/>
            <person name="Tang H."/>
            <person name="Lucas S.M."/>
            <person name="Robertson H.M."/>
            <person name="Bork P."/>
            <person name="Koonin E.V."/>
            <person name="Zdobnov E.M."/>
            <person name="Grigoriev I.V."/>
            <person name="Lynch M."/>
            <person name="Boore J.L."/>
        </authorList>
    </citation>
    <scope>NUCLEOTIDE SEQUENCE [LARGE SCALE GENOMIC DNA]</scope>
</reference>
<dbReference type="GO" id="GO:0051923">
    <property type="term" value="P:sulfation"/>
    <property type="evidence" value="ECO:0000318"/>
    <property type="project" value="GO_Central"/>
</dbReference>